<keyword evidence="5" id="KW-1003">Cell membrane</keyword>
<feature type="transmembrane region" description="Helical" evidence="13">
    <location>
        <begin position="526"/>
        <end position="549"/>
    </location>
</feature>
<dbReference type="Pfam" id="PF13632">
    <property type="entry name" value="Glyco_trans_2_3"/>
    <property type="match status" value="1"/>
</dbReference>
<evidence type="ECO:0000256" key="10">
    <source>
        <dbReference type="ARBA" id="ARBA00022989"/>
    </source>
</evidence>
<dbReference type="NCBIfam" id="NF003962">
    <property type="entry name" value="PRK05454.2-5"/>
    <property type="match status" value="1"/>
</dbReference>
<keyword evidence="6" id="KW-0997">Cell inner membrane</keyword>
<keyword evidence="11 13" id="KW-0472">Membrane</keyword>
<dbReference type="RefSeq" id="WP_151003034.1">
    <property type="nucleotide sequence ID" value="NZ_VZZK01000032.1"/>
</dbReference>
<evidence type="ECO:0000313" key="15">
    <source>
        <dbReference type="EMBL" id="KAB1075892.1"/>
    </source>
</evidence>
<comment type="similarity">
    <text evidence="3">Belongs to the glycosyltransferase 2 family. OpgH subfamily.</text>
</comment>
<evidence type="ECO:0000259" key="14">
    <source>
        <dbReference type="Pfam" id="PF13632"/>
    </source>
</evidence>
<reference evidence="15 16" key="1">
    <citation type="submission" date="2019-09" db="EMBL/GenBank/DDBJ databases">
        <title>YIM 48816 draft genome.</title>
        <authorList>
            <person name="Jiang L."/>
        </authorList>
    </citation>
    <scope>NUCLEOTIDE SEQUENCE [LARGE SCALE GENOMIC DNA]</scope>
    <source>
        <strain evidence="15 16">YIM 48816</strain>
    </source>
</reference>
<dbReference type="NCBIfam" id="NF003956">
    <property type="entry name" value="PRK05454.1-3"/>
    <property type="match status" value="1"/>
</dbReference>
<dbReference type="CDD" id="cd04191">
    <property type="entry name" value="Glucan_BSP_MdoH"/>
    <property type="match status" value="1"/>
</dbReference>
<keyword evidence="9 13" id="KW-0812">Transmembrane</keyword>
<evidence type="ECO:0000256" key="9">
    <source>
        <dbReference type="ARBA" id="ARBA00022692"/>
    </source>
</evidence>
<evidence type="ECO:0000256" key="13">
    <source>
        <dbReference type="SAM" id="Phobius"/>
    </source>
</evidence>
<comment type="subcellular location">
    <subcellularLocation>
        <location evidence="1">Cell inner membrane</location>
        <topology evidence="1">Multi-pass membrane protein</topology>
    </subcellularLocation>
</comment>
<evidence type="ECO:0000256" key="5">
    <source>
        <dbReference type="ARBA" id="ARBA00022475"/>
    </source>
</evidence>
<comment type="caution">
    <text evidence="15">The sequence shown here is derived from an EMBL/GenBank/DDBJ whole genome shotgun (WGS) entry which is preliminary data.</text>
</comment>
<comment type="pathway">
    <text evidence="2">Glycan metabolism; osmoregulated periplasmic glucan (OPG) biosynthesis.</text>
</comment>
<dbReference type="Proteomes" id="UP000474159">
    <property type="component" value="Unassembled WGS sequence"/>
</dbReference>
<evidence type="ECO:0000256" key="12">
    <source>
        <dbReference type="SAM" id="MobiDB-lite"/>
    </source>
</evidence>
<dbReference type="AlphaFoldDB" id="A0A6L3SSZ9"/>
<evidence type="ECO:0000256" key="3">
    <source>
        <dbReference type="ARBA" id="ARBA00009337"/>
    </source>
</evidence>
<organism evidence="15 16">
    <name type="scientific">Methylobacterium soli</name>
    <dbReference type="NCBI Taxonomy" id="553447"/>
    <lineage>
        <taxon>Bacteria</taxon>
        <taxon>Pseudomonadati</taxon>
        <taxon>Pseudomonadota</taxon>
        <taxon>Alphaproteobacteria</taxon>
        <taxon>Hyphomicrobiales</taxon>
        <taxon>Methylobacteriaceae</taxon>
        <taxon>Methylobacterium</taxon>
    </lineage>
</organism>
<evidence type="ECO:0000256" key="4">
    <source>
        <dbReference type="ARBA" id="ARBA00020585"/>
    </source>
</evidence>
<evidence type="ECO:0000313" key="16">
    <source>
        <dbReference type="Proteomes" id="UP000474159"/>
    </source>
</evidence>
<evidence type="ECO:0000256" key="11">
    <source>
        <dbReference type="ARBA" id="ARBA00023136"/>
    </source>
</evidence>
<evidence type="ECO:0000256" key="7">
    <source>
        <dbReference type="ARBA" id="ARBA00022676"/>
    </source>
</evidence>
<feature type="transmembrane region" description="Helical" evidence="13">
    <location>
        <begin position="493"/>
        <end position="514"/>
    </location>
</feature>
<proteinExistence type="inferred from homology"/>
<dbReference type="PANTHER" id="PTHR43867:SF5">
    <property type="entry name" value="GLUCANS BIOSYNTHESIS GLUCOSYLTRANSFERASE H"/>
    <property type="match status" value="1"/>
</dbReference>
<evidence type="ECO:0000256" key="6">
    <source>
        <dbReference type="ARBA" id="ARBA00022519"/>
    </source>
</evidence>
<dbReference type="SUPFAM" id="SSF53448">
    <property type="entry name" value="Nucleotide-diphospho-sugar transferases"/>
    <property type="match status" value="1"/>
</dbReference>
<dbReference type="GO" id="GO:0005886">
    <property type="term" value="C:plasma membrane"/>
    <property type="evidence" value="ECO:0007669"/>
    <property type="project" value="UniProtKB-SubCell"/>
</dbReference>
<feature type="transmembrane region" description="Helical" evidence="13">
    <location>
        <begin position="613"/>
        <end position="635"/>
    </location>
</feature>
<evidence type="ECO:0000256" key="2">
    <source>
        <dbReference type="ARBA" id="ARBA00005001"/>
    </source>
</evidence>
<protein>
    <recommendedName>
        <fullName evidence="4">Glucans biosynthesis glucosyltransferase H</fullName>
    </recommendedName>
</protein>
<keyword evidence="16" id="KW-1185">Reference proteome</keyword>
<feature type="transmembrane region" description="Helical" evidence="13">
    <location>
        <begin position="87"/>
        <end position="106"/>
    </location>
</feature>
<dbReference type="GO" id="GO:0016758">
    <property type="term" value="F:hexosyltransferase activity"/>
    <property type="evidence" value="ECO:0007669"/>
    <property type="project" value="TreeGrafter"/>
</dbReference>
<name>A0A6L3SSZ9_9HYPH</name>
<dbReference type="InterPro" id="IPR050321">
    <property type="entry name" value="Glycosyltr_2/OpgH_subfam"/>
</dbReference>
<keyword evidence="8 15" id="KW-0808">Transferase</keyword>
<keyword evidence="10 13" id="KW-1133">Transmembrane helix</keyword>
<dbReference type="InterPro" id="IPR029044">
    <property type="entry name" value="Nucleotide-diphossugar_trans"/>
</dbReference>
<sequence length="749" mass="80865">MAETPTLSPPPRPADSAETQAETQIGTRAGLAAEALVPESLAPESLAPESLAPAMPPEAPLAMPVQDLARWDPGLGHRPSRPHRRPWLARAFVFGGAALLTGYGALQMYETVSVSGGTTALQYVLLALFTLNFSWIALAFTGAILGFLVLLRRPRPGPRPARLASRTAVVMPVYNEATARTFAGIEAMRESVEATGLGAHFDWFVLSDSTQGDAWIAEERAFLALRARLGPEARLYYRHRPKNHHRKAGNIGDFVSRWGGAYDHMLVLDADSLMTGDCVVALAAAMEADPDSGIIQSLPLIINRNTLFARVQQFAARIYGPVIATGLSVWSGRDGNYWGHNAIIRTRAFAQACGLPDLTGRPPFGGHVLSHDFVEAALIRRAGWAVTMLPTLPGSYEESPPSLIDVAVRDRRWAQGNLQHSRIIGAAGLTFASRQHFATGIAGYVASPLWLAQLVVGIALVLQTAYVRPEYFTSEFGLYPVFPRFDPVRALQLFGLTMGILLAPKGLGLILALIDGPVRRACGGAIRLLLSSLIEILLSALIAPIAMLIQSGSVFQILVGRDTGWNPQRRDDGSIPWRDIVRRHRWHMVLGLITGVAAFAIATSLFLWMSPTILGLVLAIPISWASGQLGLGLALKRRGLLMTPEERASPPIALRAGALEARNAETGLDAADALAALHADAPLAAAHARMLPPGAARPRGRIDPERTLAQAKVVEAETLPEAQAWLTPKERMALLHDRALLDRLARLRP</sequence>
<feature type="domain" description="Glycosyltransferase 2-like" evidence="14">
    <location>
        <begin position="266"/>
        <end position="458"/>
    </location>
</feature>
<feature type="region of interest" description="Disordered" evidence="12">
    <location>
        <begin position="1"/>
        <end position="29"/>
    </location>
</feature>
<feature type="compositionally biased region" description="Polar residues" evidence="12">
    <location>
        <begin position="17"/>
        <end position="26"/>
    </location>
</feature>
<evidence type="ECO:0000256" key="8">
    <source>
        <dbReference type="ARBA" id="ARBA00022679"/>
    </source>
</evidence>
<accession>A0A6L3SSZ9</accession>
<dbReference type="Gene3D" id="3.90.550.10">
    <property type="entry name" value="Spore Coat Polysaccharide Biosynthesis Protein SpsA, Chain A"/>
    <property type="match status" value="1"/>
</dbReference>
<keyword evidence="7" id="KW-0328">Glycosyltransferase</keyword>
<feature type="transmembrane region" description="Helical" evidence="13">
    <location>
        <begin position="588"/>
        <end position="607"/>
    </location>
</feature>
<dbReference type="NCBIfam" id="NF003958">
    <property type="entry name" value="PRK05454.2-1"/>
    <property type="match status" value="1"/>
</dbReference>
<dbReference type="PANTHER" id="PTHR43867">
    <property type="entry name" value="CELLULOSE SYNTHASE CATALYTIC SUBUNIT A [UDP-FORMING]"/>
    <property type="match status" value="1"/>
</dbReference>
<evidence type="ECO:0000256" key="1">
    <source>
        <dbReference type="ARBA" id="ARBA00004429"/>
    </source>
</evidence>
<dbReference type="InterPro" id="IPR001173">
    <property type="entry name" value="Glyco_trans_2-like"/>
</dbReference>
<gene>
    <name evidence="15" type="primary">mdoH</name>
    <name evidence="15" type="ORF">F6X53_23975</name>
</gene>
<feature type="transmembrane region" description="Helical" evidence="13">
    <location>
        <begin position="126"/>
        <end position="151"/>
    </location>
</feature>
<dbReference type="OrthoDB" id="9775281at2"/>
<dbReference type="EMBL" id="VZZK01000032">
    <property type="protein sequence ID" value="KAB1075892.1"/>
    <property type="molecule type" value="Genomic_DNA"/>
</dbReference>